<organism evidence="1 2">
    <name type="scientific">Halanaerobacter jeridensis</name>
    <dbReference type="NCBI Taxonomy" id="706427"/>
    <lineage>
        <taxon>Bacteria</taxon>
        <taxon>Bacillati</taxon>
        <taxon>Bacillota</taxon>
        <taxon>Clostridia</taxon>
        <taxon>Halanaerobiales</taxon>
        <taxon>Halobacteroidaceae</taxon>
        <taxon>Halanaerobacter</taxon>
    </lineage>
</organism>
<name>A0A938XSY2_9FIRM</name>
<evidence type="ECO:0000313" key="1">
    <source>
        <dbReference type="EMBL" id="MBM7557146.1"/>
    </source>
</evidence>
<proteinExistence type="predicted"/>
<reference evidence="1" key="1">
    <citation type="submission" date="2021-01" db="EMBL/GenBank/DDBJ databases">
        <title>Genomic Encyclopedia of Type Strains, Phase IV (KMG-IV): sequencing the most valuable type-strain genomes for metagenomic binning, comparative biology and taxonomic classification.</title>
        <authorList>
            <person name="Goeker M."/>
        </authorList>
    </citation>
    <scope>NUCLEOTIDE SEQUENCE</scope>
    <source>
        <strain evidence="1">DSM 23230</strain>
    </source>
</reference>
<dbReference type="Proteomes" id="UP000774000">
    <property type="component" value="Unassembled WGS sequence"/>
</dbReference>
<keyword evidence="2" id="KW-1185">Reference proteome</keyword>
<dbReference type="EMBL" id="JAFBDQ010000009">
    <property type="protein sequence ID" value="MBM7557146.1"/>
    <property type="molecule type" value="Genomic_DNA"/>
</dbReference>
<comment type="caution">
    <text evidence="1">The sequence shown here is derived from an EMBL/GenBank/DDBJ whole genome shotgun (WGS) entry which is preliminary data.</text>
</comment>
<dbReference type="RefSeq" id="WP_204701905.1">
    <property type="nucleotide sequence ID" value="NZ_JAFBDQ010000009.1"/>
</dbReference>
<protein>
    <submittedName>
        <fullName evidence="1">Uncharacterized protein</fullName>
    </submittedName>
</protein>
<sequence>MQTKRDISIIDLSPGEFLVIACDSLGGIGSKKEDKINVNNRVVGRLTTQVALMEVLARGRGKDAGKSLFS</sequence>
<accession>A0A938XSY2</accession>
<gene>
    <name evidence="1" type="ORF">JOC47_002000</name>
</gene>
<evidence type="ECO:0000313" key="2">
    <source>
        <dbReference type="Proteomes" id="UP000774000"/>
    </source>
</evidence>
<dbReference type="AlphaFoldDB" id="A0A938XSY2"/>